<accession>A0ABV7KAC7</accession>
<dbReference type="PANTHER" id="PTHR45947">
    <property type="entry name" value="SULFOQUINOVOSYL TRANSFERASE SQD2"/>
    <property type="match status" value="1"/>
</dbReference>
<evidence type="ECO:0000259" key="2">
    <source>
        <dbReference type="Pfam" id="PF13439"/>
    </source>
</evidence>
<dbReference type="RefSeq" id="WP_378221338.1">
    <property type="nucleotide sequence ID" value="NZ_JBHRTK010000012.1"/>
</dbReference>
<dbReference type="GO" id="GO:0016757">
    <property type="term" value="F:glycosyltransferase activity"/>
    <property type="evidence" value="ECO:0007669"/>
    <property type="project" value="UniProtKB-KW"/>
</dbReference>
<dbReference type="CDD" id="cd03801">
    <property type="entry name" value="GT4_PimA-like"/>
    <property type="match status" value="1"/>
</dbReference>
<dbReference type="Pfam" id="PF00534">
    <property type="entry name" value="Glycos_transf_1"/>
    <property type="match status" value="1"/>
</dbReference>
<protein>
    <submittedName>
        <fullName evidence="3">Glycosyltransferase family 4 protein</fullName>
        <ecNumber evidence="3">2.4.-.-</ecNumber>
    </submittedName>
</protein>
<sequence>MKILASAYACEPGAGSEQGKGWNLALEMARQGHTVTVLTCGSHHRAAIERYLQNNDVPERLTFAWHDIPGWPGPGYQNPHRIRQHYYRWQMTARTAAAELHAENHYDVIHHLTWTVLRWPSFLGGLGPPFIFGPVGGGESAPWRLRQGFPRRGMAFEFKRDLLNLASRLDPMALRCLAQADVILVTDEATRRYVPPWWQGKAHVVPDIYAPPAVGEPVFLSKASSDGPSILFAGRLEYWKGVQFALGAVARLRGHIPGLRLTIAGTGPDEAYLRAIAEEKGIAGMVRFVGQVPHAEMHRLYGSHDIFLFPSLHDSAGQAIGEAMAHGLPIVCLDLGGPGVAVDSTCGVVIETRAQGRPAVEQRIAEALAQLCSDRDRLLALKAGAFARAEQYSYRRRVEAMVEQFYRPSPTKRVAGSAATPRGRPETP</sequence>
<evidence type="ECO:0000259" key="1">
    <source>
        <dbReference type="Pfam" id="PF00534"/>
    </source>
</evidence>
<feature type="domain" description="Glycosyltransferase subfamily 4-like N-terminal" evidence="2">
    <location>
        <begin position="23"/>
        <end position="206"/>
    </location>
</feature>
<keyword evidence="3" id="KW-0808">Transferase</keyword>
<dbReference type="InterPro" id="IPR001296">
    <property type="entry name" value="Glyco_trans_1"/>
</dbReference>
<comment type="caution">
    <text evidence="3">The sequence shown here is derived from an EMBL/GenBank/DDBJ whole genome shotgun (WGS) entry which is preliminary data.</text>
</comment>
<dbReference type="EMBL" id="JBHRTK010000012">
    <property type="protein sequence ID" value="MFC3207294.1"/>
    <property type="molecule type" value="Genomic_DNA"/>
</dbReference>
<gene>
    <name evidence="3" type="ORF">ACFOHJ_13790</name>
</gene>
<evidence type="ECO:0000313" key="3">
    <source>
        <dbReference type="EMBL" id="MFC3207294.1"/>
    </source>
</evidence>
<dbReference type="Pfam" id="PF13439">
    <property type="entry name" value="Glyco_transf_4"/>
    <property type="match status" value="1"/>
</dbReference>
<feature type="domain" description="Glycosyl transferase family 1" evidence="1">
    <location>
        <begin position="225"/>
        <end position="377"/>
    </location>
</feature>
<organism evidence="3 4">
    <name type="scientific">Aquamicrobium soli</name>
    <dbReference type="NCBI Taxonomy" id="1811518"/>
    <lineage>
        <taxon>Bacteria</taxon>
        <taxon>Pseudomonadati</taxon>
        <taxon>Pseudomonadota</taxon>
        <taxon>Alphaproteobacteria</taxon>
        <taxon>Hyphomicrobiales</taxon>
        <taxon>Phyllobacteriaceae</taxon>
        <taxon>Aquamicrobium</taxon>
    </lineage>
</organism>
<dbReference type="SUPFAM" id="SSF53756">
    <property type="entry name" value="UDP-Glycosyltransferase/glycogen phosphorylase"/>
    <property type="match status" value="1"/>
</dbReference>
<evidence type="ECO:0000313" key="4">
    <source>
        <dbReference type="Proteomes" id="UP001595583"/>
    </source>
</evidence>
<dbReference type="InterPro" id="IPR028098">
    <property type="entry name" value="Glyco_trans_4-like_N"/>
</dbReference>
<dbReference type="PANTHER" id="PTHR45947:SF3">
    <property type="entry name" value="SULFOQUINOVOSYL TRANSFERASE SQD2"/>
    <property type="match status" value="1"/>
</dbReference>
<dbReference type="Gene3D" id="3.40.50.2000">
    <property type="entry name" value="Glycogen Phosphorylase B"/>
    <property type="match status" value="2"/>
</dbReference>
<dbReference type="Proteomes" id="UP001595583">
    <property type="component" value="Unassembled WGS sequence"/>
</dbReference>
<proteinExistence type="predicted"/>
<name>A0ABV7KAC7_9HYPH</name>
<dbReference type="EC" id="2.4.-.-" evidence="3"/>
<dbReference type="InterPro" id="IPR050194">
    <property type="entry name" value="Glycosyltransferase_grp1"/>
</dbReference>
<keyword evidence="3" id="KW-0328">Glycosyltransferase</keyword>
<keyword evidence="4" id="KW-1185">Reference proteome</keyword>
<reference evidence="4" key="1">
    <citation type="journal article" date="2019" name="Int. J. Syst. Evol. Microbiol.">
        <title>The Global Catalogue of Microorganisms (GCM) 10K type strain sequencing project: providing services to taxonomists for standard genome sequencing and annotation.</title>
        <authorList>
            <consortium name="The Broad Institute Genomics Platform"/>
            <consortium name="The Broad Institute Genome Sequencing Center for Infectious Disease"/>
            <person name="Wu L."/>
            <person name="Ma J."/>
        </authorList>
    </citation>
    <scope>NUCLEOTIDE SEQUENCE [LARGE SCALE GENOMIC DNA]</scope>
    <source>
        <strain evidence="4">KCTC 52165</strain>
    </source>
</reference>